<reference evidence="1 2" key="1">
    <citation type="submission" date="2005-07" db="EMBL/GenBank/DDBJ databases">
        <authorList>
            <person name="Mural R.J."/>
            <person name="Li P.W."/>
            <person name="Adams M.D."/>
            <person name="Amanatides P.G."/>
            <person name="Baden-Tillson H."/>
            <person name="Barnstead M."/>
            <person name="Chin S.H."/>
            <person name="Dew I."/>
            <person name="Evans C.A."/>
            <person name="Ferriera S."/>
            <person name="Flanigan M."/>
            <person name="Fosler C."/>
            <person name="Glodek A."/>
            <person name="Gu Z."/>
            <person name="Holt R.A."/>
            <person name="Jennings D."/>
            <person name="Kraft C.L."/>
            <person name="Lu F."/>
            <person name="Nguyen T."/>
            <person name="Nusskern D.R."/>
            <person name="Pfannkoch C.M."/>
            <person name="Sitter C."/>
            <person name="Sutton G.G."/>
            <person name="Venter J.C."/>
            <person name="Wang Z."/>
            <person name="Woodage T."/>
            <person name="Zheng X.H."/>
            <person name="Zhong F."/>
        </authorList>
    </citation>
    <scope>NUCLEOTIDE SEQUENCE [LARGE SCALE GENOMIC DNA]</scope>
    <source>
        <strain>BN</strain>
        <strain evidence="2">Sprague-Dawley</strain>
    </source>
</reference>
<evidence type="ECO:0000313" key="1">
    <source>
        <dbReference type="EMBL" id="EDL94146.1"/>
    </source>
</evidence>
<sequence length="62" mass="6867">MHVWGSKDLSVISPALLDYLFQESTTFMEASEQNAKQTTVPLPLSSWQPLQSVALGCGHRFS</sequence>
<evidence type="ECO:0000313" key="2">
    <source>
        <dbReference type="Proteomes" id="UP000234681"/>
    </source>
</evidence>
<protein>
    <submittedName>
        <fullName evidence="1">RCG42213</fullName>
    </submittedName>
</protein>
<dbReference type="EMBL" id="CH474010">
    <property type="protein sequence ID" value="EDL94146.1"/>
    <property type="molecule type" value="Genomic_DNA"/>
</dbReference>
<gene>
    <name evidence="1" type="ORF">rCG_42213</name>
</gene>
<organism evidence="1 2">
    <name type="scientific">Rattus norvegicus</name>
    <name type="common">Rat</name>
    <dbReference type="NCBI Taxonomy" id="10116"/>
    <lineage>
        <taxon>Eukaryota</taxon>
        <taxon>Metazoa</taxon>
        <taxon>Chordata</taxon>
        <taxon>Craniata</taxon>
        <taxon>Vertebrata</taxon>
        <taxon>Euteleostomi</taxon>
        <taxon>Mammalia</taxon>
        <taxon>Eutheria</taxon>
        <taxon>Euarchontoglires</taxon>
        <taxon>Glires</taxon>
        <taxon>Rodentia</taxon>
        <taxon>Myomorpha</taxon>
        <taxon>Muroidea</taxon>
        <taxon>Muridae</taxon>
        <taxon>Murinae</taxon>
        <taxon>Rattus</taxon>
    </lineage>
</organism>
<dbReference type="Proteomes" id="UP000234681">
    <property type="component" value="Chromosome 15"/>
</dbReference>
<proteinExistence type="predicted"/>
<dbReference type="AlphaFoldDB" id="A6K099"/>
<name>A6K099_RAT</name>
<accession>A6K099</accession>